<gene>
    <name evidence="2" type="ORF">FBZ88_106160</name>
</gene>
<reference evidence="2 3" key="1">
    <citation type="submission" date="2019-06" db="EMBL/GenBank/DDBJ databases">
        <title>Genomic Encyclopedia of Type Strains, Phase IV (KMG-V): Genome sequencing to study the core and pangenomes of soil and plant-associated prokaryotes.</title>
        <authorList>
            <person name="Whitman W."/>
        </authorList>
    </citation>
    <scope>NUCLEOTIDE SEQUENCE [LARGE SCALE GENOMIC DNA]</scope>
    <source>
        <strain evidence="2 3">BR 11865</strain>
    </source>
</reference>
<accession>A0A560G1C3</accession>
<feature type="transmembrane region" description="Helical" evidence="1">
    <location>
        <begin position="23"/>
        <end position="46"/>
    </location>
</feature>
<evidence type="ECO:0000256" key="1">
    <source>
        <dbReference type="SAM" id="Phobius"/>
    </source>
</evidence>
<evidence type="ECO:0000313" key="2">
    <source>
        <dbReference type="EMBL" id="TWB27697.1"/>
    </source>
</evidence>
<keyword evidence="1" id="KW-0472">Membrane</keyword>
<evidence type="ECO:0000313" key="3">
    <source>
        <dbReference type="Proteomes" id="UP000316545"/>
    </source>
</evidence>
<name>A0A560G1C3_9PROT</name>
<dbReference type="RefSeq" id="WP_145616806.1">
    <property type="nucleotide sequence ID" value="NZ_VITO01000006.1"/>
</dbReference>
<proteinExistence type="predicted"/>
<dbReference type="Proteomes" id="UP000316545">
    <property type="component" value="Unassembled WGS sequence"/>
</dbReference>
<sequence>MTNTDVNARSFKDKIFEKAKDKAFDIAISTFVSLFIVAGGGIYLYLSHKVVDLISEDLKKGKDSKIADPLINVIVKDFNNQNLSILGNKIVEAASKTVGDKFNSMVGFTLGERISLNAANPRQSVPVLVPPDHRFWLVYRISTETNSGTTIDGVASQINIDIDGLKMTVFNKLEGRNRDNLLKYDNETHILELTSYLDKRRASGERTALLKPDGSEVDEGKSTPSSKVTKNLFFLGFGIPESGRLRIASGKDKDGSITISYVALIGKSLESVMMDANNE</sequence>
<dbReference type="AlphaFoldDB" id="A0A560G1C3"/>
<keyword evidence="1" id="KW-1133">Transmembrane helix</keyword>
<organism evidence="2 3">
    <name type="scientific">Nitrospirillum amazonense</name>
    <dbReference type="NCBI Taxonomy" id="28077"/>
    <lineage>
        <taxon>Bacteria</taxon>
        <taxon>Pseudomonadati</taxon>
        <taxon>Pseudomonadota</taxon>
        <taxon>Alphaproteobacteria</taxon>
        <taxon>Rhodospirillales</taxon>
        <taxon>Azospirillaceae</taxon>
        <taxon>Nitrospirillum</taxon>
    </lineage>
</organism>
<keyword evidence="1" id="KW-0812">Transmembrane</keyword>
<protein>
    <submittedName>
        <fullName evidence="2">Uncharacterized protein</fullName>
    </submittedName>
</protein>
<comment type="caution">
    <text evidence="2">The sequence shown here is derived from an EMBL/GenBank/DDBJ whole genome shotgun (WGS) entry which is preliminary data.</text>
</comment>
<dbReference type="EMBL" id="VITO01000006">
    <property type="protein sequence ID" value="TWB27697.1"/>
    <property type="molecule type" value="Genomic_DNA"/>
</dbReference>
<keyword evidence="3" id="KW-1185">Reference proteome</keyword>